<protein>
    <recommendedName>
        <fullName evidence="7">UDP-glycosyltransferases domain-containing protein</fullName>
    </recommendedName>
</protein>
<accession>A0A653CA52</accession>
<dbReference type="InterPro" id="IPR002213">
    <property type="entry name" value="UDP_glucos_trans"/>
</dbReference>
<evidence type="ECO:0000313" key="6">
    <source>
        <dbReference type="Proteomes" id="UP000410492"/>
    </source>
</evidence>
<dbReference type="OrthoDB" id="5835829at2759"/>
<dbReference type="Proteomes" id="UP000410492">
    <property type="component" value="Unassembled WGS sequence"/>
</dbReference>
<keyword evidence="4" id="KW-1133">Transmembrane helix</keyword>
<name>A0A653CA52_CALMS</name>
<comment type="similarity">
    <text evidence="1">Belongs to the UDP-glycosyltransferase family.</text>
</comment>
<dbReference type="GO" id="GO:0008194">
    <property type="term" value="F:UDP-glycosyltransferase activity"/>
    <property type="evidence" value="ECO:0007669"/>
    <property type="project" value="InterPro"/>
</dbReference>
<keyword evidence="3" id="KW-0808">Transferase</keyword>
<evidence type="ECO:0000256" key="4">
    <source>
        <dbReference type="SAM" id="Phobius"/>
    </source>
</evidence>
<feature type="transmembrane region" description="Helical" evidence="4">
    <location>
        <begin position="486"/>
        <end position="509"/>
    </location>
</feature>
<keyword evidence="2" id="KW-0328">Glycosyltransferase</keyword>
<dbReference type="Gene3D" id="3.40.50.2000">
    <property type="entry name" value="Glycogen Phosphorylase B"/>
    <property type="match status" value="2"/>
</dbReference>
<organism evidence="5 6">
    <name type="scientific">Callosobruchus maculatus</name>
    <name type="common">Southern cowpea weevil</name>
    <name type="synonym">Pulse bruchid</name>
    <dbReference type="NCBI Taxonomy" id="64391"/>
    <lineage>
        <taxon>Eukaryota</taxon>
        <taxon>Metazoa</taxon>
        <taxon>Ecdysozoa</taxon>
        <taxon>Arthropoda</taxon>
        <taxon>Hexapoda</taxon>
        <taxon>Insecta</taxon>
        <taxon>Pterygota</taxon>
        <taxon>Neoptera</taxon>
        <taxon>Endopterygota</taxon>
        <taxon>Coleoptera</taxon>
        <taxon>Polyphaga</taxon>
        <taxon>Cucujiformia</taxon>
        <taxon>Chrysomeloidea</taxon>
        <taxon>Chrysomelidae</taxon>
        <taxon>Bruchinae</taxon>
        <taxon>Bruchini</taxon>
        <taxon>Callosobruchus</taxon>
    </lineage>
</organism>
<reference evidence="5 6" key="1">
    <citation type="submission" date="2019-01" db="EMBL/GenBank/DDBJ databases">
        <authorList>
            <person name="Sayadi A."/>
        </authorList>
    </citation>
    <scope>NUCLEOTIDE SEQUENCE [LARGE SCALE GENOMIC DNA]</scope>
</reference>
<dbReference type="CDD" id="cd03784">
    <property type="entry name" value="GT1_Gtf-like"/>
    <property type="match status" value="1"/>
</dbReference>
<proteinExistence type="inferred from homology"/>
<evidence type="ECO:0000256" key="3">
    <source>
        <dbReference type="ARBA" id="ARBA00022679"/>
    </source>
</evidence>
<evidence type="ECO:0000256" key="2">
    <source>
        <dbReference type="ARBA" id="ARBA00022676"/>
    </source>
</evidence>
<evidence type="ECO:0008006" key="7">
    <source>
        <dbReference type="Google" id="ProtNLM"/>
    </source>
</evidence>
<dbReference type="FunFam" id="3.40.50.2000:FF:000050">
    <property type="entry name" value="UDP-glucuronosyltransferase"/>
    <property type="match status" value="1"/>
</dbReference>
<evidence type="ECO:0000256" key="1">
    <source>
        <dbReference type="ARBA" id="ARBA00009995"/>
    </source>
</evidence>
<dbReference type="PANTHER" id="PTHR48043:SF159">
    <property type="entry name" value="EG:EG0003.4 PROTEIN-RELATED"/>
    <property type="match status" value="1"/>
</dbReference>
<dbReference type="EMBL" id="CAACVG010007313">
    <property type="protein sequence ID" value="VEN44778.1"/>
    <property type="molecule type" value="Genomic_DNA"/>
</dbReference>
<dbReference type="SUPFAM" id="SSF53756">
    <property type="entry name" value="UDP-Glycosyltransferase/glycogen phosphorylase"/>
    <property type="match status" value="1"/>
</dbReference>
<sequence length="530" mass="60358">MGYHETWNFSITLAMKLYRVLIPLLVLVLFGVTNASKILFLEAMCAHSHYTLGVTIANELAARGHQVTLIAAYKQERPHKNLKEIVVDSCASLGDLKDDLYIMGQMSYWSQMQFAAKFGYVYTEIVLKDPQIQKLLNSREQFDLVITEHFFNEAFYIFPYKFKCPSVILAPGPMTVFTNYLMGNPDPSSYVPSILGDYGIEMDFWQRMKNTYINLLGDFFVHFDLLPNMNKILQKHVPDAPELANIIYNTSLMLLSSHSSFGNPVPLQPNIKEIGGHHILPPKELPKDIKDFLDSAKEGVVLFSMGSNLKSADFPEQKKNAILKAFSKIKQKVLWKFEADLPNKPSNVKISKWLPQKDVLSHPNVVAFISHVGLLGTLEAVHAGVPILGLPVFWDQVKNIDDAVRKGFAVKLNFFALNEKSFDEALTEILNNPKYRLNAKRRSQLLRDQPIKQMDEAIFWIEYVIRNQGAYHLRSSAVHLKWYQRYLIDVFAFVGALTGVLLLILYKMLGLIVGPTKKSVTHSHDNKKHK</sequence>
<keyword evidence="4" id="KW-0472">Membrane</keyword>
<evidence type="ECO:0000313" key="5">
    <source>
        <dbReference type="EMBL" id="VEN44778.1"/>
    </source>
</evidence>
<keyword evidence="6" id="KW-1185">Reference proteome</keyword>
<keyword evidence="4" id="KW-0812">Transmembrane</keyword>
<dbReference type="AlphaFoldDB" id="A0A653CA52"/>
<dbReference type="Pfam" id="PF00201">
    <property type="entry name" value="UDPGT"/>
    <property type="match status" value="1"/>
</dbReference>
<dbReference type="PANTHER" id="PTHR48043">
    <property type="entry name" value="EG:EG0003.4 PROTEIN-RELATED"/>
    <property type="match status" value="1"/>
</dbReference>
<dbReference type="InterPro" id="IPR050271">
    <property type="entry name" value="UDP-glycosyltransferase"/>
</dbReference>
<gene>
    <name evidence="5" type="ORF">CALMAC_LOCUS7447</name>
</gene>